<dbReference type="AlphaFoldDB" id="A0A5C4JLU6"/>
<evidence type="ECO:0000259" key="1">
    <source>
        <dbReference type="Pfam" id="PF03551"/>
    </source>
</evidence>
<protein>
    <submittedName>
        <fullName evidence="3">PadR family transcriptional regulator</fullName>
    </submittedName>
</protein>
<feature type="domain" description="Transcription regulator PadR N-terminal" evidence="1">
    <location>
        <begin position="34"/>
        <end position="106"/>
    </location>
</feature>
<accession>A0A5C4JLU6</accession>
<dbReference type="PANTHER" id="PTHR43252:SF2">
    <property type="entry name" value="TRANSCRIPTION REGULATOR, PADR-LIKE FAMILY"/>
    <property type="match status" value="1"/>
</dbReference>
<dbReference type="SUPFAM" id="SSF46785">
    <property type="entry name" value="Winged helix' DNA-binding domain"/>
    <property type="match status" value="1"/>
</dbReference>
<reference evidence="3 4" key="1">
    <citation type="submission" date="2019-05" db="EMBL/GenBank/DDBJ databases">
        <title>Draft genome sequence of Actinomadura sp. 14C53.</title>
        <authorList>
            <person name="Saricaoglu S."/>
            <person name="Isik K."/>
        </authorList>
    </citation>
    <scope>NUCLEOTIDE SEQUENCE [LARGE SCALE GENOMIC DNA]</scope>
    <source>
        <strain evidence="3 4">14C53</strain>
    </source>
</reference>
<organism evidence="3 4">
    <name type="scientific">Actinomadura soli</name>
    <dbReference type="NCBI Taxonomy" id="2508997"/>
    <lineage>
        <taxon>Bacteria</taxon>
        <taxon>Bacillati</taxon>
        <taxon>Actinomycetota</taxon>
        <taxon>Actinomycetes</taxon>
        <taxon>Streptosporangiales</taxon>
        <taxon>Thermomonosporaceae</taxon>
        <taxon>Actinomadura</taxon>
    </lineage>
</organism>
<dbReference type="PANTHER" id="PTHR43252">
    <property type="entry name" value="TRANSCRIPTIONAL REGULATOR YQJI"/>
    <property type="match status" value="1"/>
</dbReference>
<proteinExistence type="predicted"/>
<dbReference type="Proteomes" id="UP000309174">
    <property type="component" value="Unassembled WGS sequence"/>
</dbReference>
<evidence type="ECO:0000313" key="3">
    <source>
        <dbReference type="EMBL" id="TMR07052.1"/>
    </source>
</evidence>
<gene>
    <name evidence="3" type="ORF">ETD83_01960</name>
</gene>
<evidence type="ECO:0000313" key="4">
    <source>
        <dbReference type="Proteomes" id="UP000309174"/>
    </source>
</evidence>
<evidence type="ECO:0000259" key="2">
    <source>
        <dbReference type="Pfam" id="PF10400"/>
    </source>
</evidence>
<dbReference type="InterPro" id="IPR005149">
    <property type="entry name" value="Tscrpt_reg_PadR_N"/>
</dbReference>
<dbReference type="InterPro" id="IPR036390">
    <property type="entry name" value="WH_DNA-bd_sf"/>
</dbReference>
<dbReference type="OrthoDB" id="3186544at2"/>
<dbReference type="Gene3D" id="1.10.10.10">
    <property type="entry name" value="Winged helix-like DNA-binding domain superfamily/Winged helix DNA-binding domain"/>
    <property type="match status" value="1"/>
</dbReference>
<dbReference type="Pfam" id="PF03551">
    <property type="entry name" value="PadR"/>
    <property type="match status" value="1"/>
</dbReference>
<dbReference type="InterPro" id="IPR018309">
    <property type="entry name" value="Tscrpt_reg_PadR_C"/>
</dbReference>
<feature type="domain" description="Transcription regulator PadR C-terminal" evidence="2">
    <location>
        <begin position="121"/>
        <end position="200"/>
    </location>
</feature>
<keyword evidence="4" id="KW-1185">Reference proteome</keyword>
<name>A0A5C4JLU6_9ACTN</name>
<sequence length="221" mass="25205">MRTPLLRSGVSTILRIGVSSRPMARELTTTSFAILSLLAVRPWTTYELKEQMKRAMQPVWPRAESVLYEEPKKLVEHGLARSRTEYTGRRRSTVYEITEEGRASLRQWLDEPGAGPVLEFEALLKVAFADHGDLEQLRTTLRRIRDDAERRVAITEARMAEYEEGGPYPERLPVIALPAKLLREQNALLLRWAEWALDEVEHWDGVTPQTGARVPPDAFSG</sequence>
<comment type="caution">
    <text evidence="3">The sequence shown here is derived from an EMBL/GenBank/DDBJ whole genome shotgun (WGS) entry which is preliminary data.</text>
</comment>
<dbReference type="EMBL" id="VCKW01000005">
    <property type="protein sequence ID" value="TMR07052.1"/>
    <property type="molecule type" value="Genomic_DNA"/>
</dbReference>
<dbReference type="InterPro" id="IPR036388">
    <property type="entry name" value="WH-like_DNA-bd_sf"/>
</dbReference>
<dbReference type="Pfam" id="PF10400">
    <property type="entry name" value="Vir_act_alpha_C"/>
    <property type="match status" value="1"/>
</dbReference>